<organism evidence="2 3">
    <name type="scientific">Cladonia borealis</name>
    <dbReference type="NCBI Taxonomy" id="184061"/>
    <lineage>
        <taxon>Eukaryota</taxon>
        <taxon>Fungi</taxon>
        <taxon>Dikarya</taxon>
        <taxon>Ascomycota</taxon>
        <taxon>Pezizomycotina</taxon>
        <taxon>Lecanoromycetes</taxon>
        <taxon>OSLEUM clade</taxon>
        <taxon>Lecanoromycetidae</taxon>
        <taxon>Lecanorales</taxon>
        <taxon>Lecanorineae</taxon>
        <taxon>Cladoniaceae</taxon>
        <taxon>Cladonia</taxon>
    </lineage>
</organism>
<reference evidence="2" key="1">
    <citation type="submission" date="2023-03" db="EMBL/GenBank/DDBJ databases">
        <title>Complete genome of Cladonia borealis.</title>
        <authorList>
            <person name="Park H."/>
        </authorList>
    </citation>
    <scope>NUCLEOTIDE SEQUENCE</scope>
    <source>
        <strain evidence="2">ANT050790</strain>
    </source>
</reference>
<dbReference type="EMBL" id="JAFEKC020000002">
    <property type="protein sequence ID" value="KAK0516490.1"/>
    <property type="molecule type" value="Genomic_DNA"/>
</dbReference>
<protein>
    <submittedName>
        <fullName evidence="2">Uncharacterized protein</fullName>
    </submittedName>
</protein>
<accession>A0AA39R7X6</accession>
<gene>
    <name evidence="2" type="ORF">JMJ35_001093</name>
</gene>
<feature type="coiled-coil region" evidence="1">
    <location>
        <begin position="72"/>
        <end position="110"/>
    </location>
</feature>
<dbReference type="AlphaFoldDB" id="A0AA39R7X6"/>
<proteinExistence type="predicted"/>
<dbReference type="Proteomes" id="UP001166286">
    <property type="component" value="Unassembled WGS sequence"/>
</dbReference>
<keyword evidence="3" id="KW-1185">Reference proteome</keyword>
<sequence length="110" mass="12874">MLEQPPPPYTHSNPPIIASFTIPSDQKATHSEISYKDEERIAAWVKAEKERVQGWEVSERHRINRTRQTYGDAEAEKALERMRREVASAYERIKKERDAALERAKKQNLK</sequence>
<name>A0AA39R7X6_9LECA</name>
<evidence type="ECO:0000256" key="1">
    <source>
        <dbReference type="SAM" id="Coils"/>
    </source>
</evidence>
<evidence type="ECO:0000313" key="2">
    <source>
        <dbReference type="EMBL" id="KAK0516490.1"/>
    </source>
</evidence>
<evidence type="ECO:0000313" key="3">
    <source>
        <dbReference type="Proteomes" id="UP001166286"/>
    </source>
</evidence>
<comment type="caution">
    <text evidence="2">The sequence shown here is derived from an EMBL/GenBank/DDBJ whole genome shotgun (WGS) entry which is preliminary data.</text>
</comment>
<keyword evidence="1" id="KW-0175">Coiled coil</keyword>